<dbReference type="AlphaFoldDB" id="A0A238U4F2"/>
<sequence length="197" mass="22653">MIGNDIVDINFTRKQSNWQRDGFLDKIFTSEEQEHILESKCSFTTVWQLWSMKESVYKIYVRKRKERFFAPKKLVCTVTNSSKGSVIINNEKYLTKTTTNKNYIYSTAISDVGNLLSVDTFCFPLKESDFSTQRATVYSQLKNRIAEKYNLNSEIIQIEKTALGIPEVKVNNQTLEVNISLTHHGNYGAVSILNLNS</sequence>
<dbReference type="EMBL" id="LT899436">
    <property type="protein sequence ID" value="SNR14081.1"/>
    <property type="molecule type" value="Genomic_DNA"/>
</dbReference>
<dbReference type="Gene3D" id="3.90.470.20">
    <property type="entry name" value="4'-phosphopantetheinyl transferase domain"/>
    <property type="match status" value="1"/>
</dbReference>
<dbReference type="RefSeq" id="WP_095068948.1">
    <property type="nucleotide sequence ID" value="NZ_LT899436.1"/>
</dbReference>
<keyword evidence="4" id="KW-1185">Reference proteome</keyword>
<feature type="domain" description="4'-phosphopantetheinyl transferase" evidence="2">
    <location>
        <begin position="2"/>
        <end position="101"/>
    </location>
</feature>
<evidence type="ECO:0000256" key="1">
    <source>
        <dbReference type="ARBA" id="ARBA00022679"/>
    </source>
</evidence>
<evidence type="ECO:0000259" key="2">
    <source>
        <dbReference type="Pfam" id="PF01648"/>
    </source>
</evidence>
<dbReference type="Pfam" id="PF01648">
    <property type="entry name" value="ACPS"/>
    <property type="match status" value="1"/>
</dbReference>
<dbReference type="KEGG" id="tje:TJEJU_0281"/>
<name>A0A238U4F2_9FLAO</name>
<accession>A0A238U4F2</accession>
<gene>
    <name evidence="3" type="ORF">TJEJU_0281</name>
</gene>
<evidence type="ECO:0000313" key="3">
    <source>
        <dbReference type="EMBL" id="SNR14081.1"/>
    </source>
</evidence>
<dbReference type="GO" id="GO:0000287">
    <property type="term" value="F:magnesium ion binding"/>
    <property type="evidence" value="ECO:0007669"/>
    <property type="project" value="InterPro"/>
</dbReference>
<keyword evidence="1 3" id="KW-0808">Transferase</keyword>
<proteinExistence type="predicted"/>
<protein>
    <submittedName>
        <fullName evidence="3">4'-phosphopantetheinyl transferase superfamily protein</fullName>
    </submittedName>
</protein>
<dbReference type="OrthoDB" id="663853at2"/>
<dbReference type="Proteomes" id="UP000215214">
    <property type="component" value="Chromosome TJEJU"/>
</dbReference>
<evidence type="ECO:0000313" key="4">
    <source>
        <dbReference type="Proteomes" id="UP000215214"/>
    </source>
</evidence>
<reference evidence="3 4" key="1">
    <citation type="submission" date="2017-07" db="EMBL/GenBank/DDBJ databases">
        <authorList>
            <person name="Sun Z.S."/>
            <person name="Albrecht U."/>
            <person name="Echele G."/>
            <person name="Lee C.C."/>
        </authorList>
    </citation>
    <scope>NUCLEOTIDE SEQUENCE [LARGE SCALE GENOMIC DNA]</scope>
    <source>
        <strain evidence="4">type strain: KCTC 22618</strain>
    </source>
</reference>
<dbReference type="InterPro" id="IPR037143">
    <property type="entry name" value="4-PPantetheinyl_Trfase_dom_sf"/>
</dbReference>
<dbReference type="GO" id="GO:0008897">
    <property type="term" value="F:holo-[acyl-carrier-protein] synthase activity"/>
    <property type="evidence" value="ECO:0007669"/>
    <property type="project" value="InterPro"/>
</dbReference>
<dbReference type="SUPFAM" id="SSF56214">
    <property type="entry name" value="4'-phosphopantetheinyl transferase"/>
    <property type="match status" value="1"/>
</dbReference>
<organism evidence="3 4">
    <name type="scientific">Tenacibaculum jejuense</name>
    <dbReference type="NCBI Taxonomy" id="584609"/>
    <lineage>
        <taxon>Bacteria</taxon>
        <taxon>Pseudomonadati</taxon>
        <taxon>Bacteroidota</taxon>
        <taxon>Flavobacteriia</taxon>
        <taxon>Flavobacteriales</taxon>
        <taxon>Flavobacteriaceae</taxon>
        <taxon>Tenacibaculum</taxon>
    </lineage>
</organism>
<dbReference type="InterPro" id="IPR008278">
    <property type="entry name" value="4-PPantetheinyl_Trfase_dom"/>
</dbReference>